<sequence length="422" mass="46673">MIDKKLKAGALQFTMYVVVVIALVLGGFIILMYTHKHFKAQHNFTLETIKICDRGILYAMDTPLKQQDTLELDILDKDNASIKIHKESWGVYDKIISISKIKNKVFKKIALAGAVQQETNRVALYLEDNNKPLVVVGDTKIQGVAYLPKHGVRTGNISGHSYYGNALIYGATKTSDELPKLSSTLNSQITTITSIANRIDKIQFLDLDKNRTHQNSFLNPVKVAYSLGDIELFNFKLTGNIVVQSNTKITVDASSQLKDIILIAPEIHVMDGVHGVFQAFATKTISVGKNCRLNYPSALVLKNSEISRTPSKNSGGSSLIQLDKGATVKGVVVFLGGEKNYKPQIRLKNRATIVGEIYCNRNLELLGRVKGTVFTSGFVANQSGSSYQNHIYDGQIIVDNLPEQYVGLSFQNSKKGVAKWLY</sequence>
<keyword evidence="1" id="KW-1133">Transmembrane helix</keyword>
<organism evidence="2 3">
    <name type="scientific">Hyunsoonleella flava</name>
    <dbReference type="NCBI Taxonomy" id="2527939"/>
    <lineage>
        <taxon>Bacteria</taxon>
        <taxon>Pseudomonadati</taxon>
        <taxon>Bacteroidota</taxon>
        <taxon>Flavobacteriia</taxon>
        <taxon>Flavobacteriales</taxon>
        <taxon>Flavobacteriaceae</taxon>
    </lineage>
</organism>
<gene>
    <name evidence="2" type="ORF">EYD45_07520</name>
</gene>
<keyword evidence="1" id="KW-0472">Membrane</keyword>
<reference evidence="2 3" key="1">
    <citation type="submission" date="2019-02" db="EMBL/GenBank/DDBJ databases">
        <title>Hyunsoonleella sp., isolated from marine sediment.</title>
        <authorList>
            <person name="Liu B.-T."/>
        </authorList>
    </citation>
    <scope>NUCLEOTIDE SEQUENCE [LARGE SCALE GENOMIC DNA]</scope>
    <source>
        <strain evidence="2 3">T58</strain>
    </source>
</reference>
<feature type="transmembrane region" description="Helical" evidence="1">
    <location>
        <begin position="13"/>
        <end position="33"/>
    </location>
</feature>
<keyword evidence="3" id="KW-1185">Reference proteome</keyword>
<evidence type="ECO:0000256" key="1">
    <source>
        <dbReference type="SAM" id="Phobius"/>
    </source>
</evidence>
<proteinExistence type="predicted"/>
<dbReference type="OrthoDB" id="1004942at2"/>
<comment type="caution">
    <text evidence="2">The sequence shown here is derived from an EMBL/GenBank/DDBJ whole genome shotgun (WGS) entry which is preliminary data.</text>
</comment>
<dbReference type="Proteomes" id="UP000291142">
    <property type="component" value="Unassembled WGS sequence"/>
</dbReference>
<protein>
    <submittedName>
        <fullName evidence="2">Uncharacterized protein</fullName>
    </submittedName>
</protein>
<accession>A0A4Q9FF13</accession>
<keyword evidence="1" id="KW-0812">Transmembrane</keyword>
<dbReference type="AlphaFoldDB" id="A0A4Q9FF13"/>
<evidence type="ECO:0000313" key="2">
    <source>
        <dbReference type="EMBL" id="TBN04457.1"/>
    </source>
</evidence>
<dbReference type="EMBL" id="SIRT01000004">
    <property type="protein sequence ID" value="TBN04457.1"/>
    <property type="molecule type" value="Genomic_DNA"/>
</dbReference>
<evidence type="ECO:0000313" key="3">
    <source>
        <dbReference type="Proteomes" id="UP000291142"/>
    </source>
</evidence>
<name>A0A4Q9FF13_9FLAO</name>
<dbReference type="RefSeq" id="WP_130963926.1">
    <property type="nucleotide sequence ID" value="NZ_SIRT01000004.1"/>
</dbReference>